<dbReference type="SUPFAM" id="SSF57716">
    <property type="entry name" value="Glucocorticoid receptor-like (DNA-binding domain)"/>
    <property type="match status" value="1"/>
</dbReference>
<sequence length="102" mass="12320">MLSLRSKEYKKRKKFKKAEKFFLITKFLFRFITCSPTYKIKNQILINKYLALKKKYSKVRLVNRCVLTNRSRGVFRPFGLSRFILRKVMMFGLIPGFKKAVW</sequence>
<dbReference type="InterPro" id="IPR018271">
    <property type="entry name" value="Ribosomal_uS14_CS"/>
</dbReference>
<dbReference type="Gene3D" id="1.10.287.1480">
    <property type="match status" value="1"/>
</dbReference>
<reference evidence="4" key="1">
    <citation type="journal article" date="2000" name="Nucleic Acids Res.">
        <title>The mitochondrial genome of the stramenopile alga Chrysodidymus synuroideus. Complete sequence, gene content and genome organization.</title>
        <authorList>
            <person name="Chesnick J.M."/>
            <person name="Goff M."/>
            <person name="Graham J."/>
            <person name="Ocampo C."/>
            <person name="Lang B.F."/>
            <person name="Seif E."/>
            <person name="Burger G."/>
        </authorList>
    </citation>
    <scope>NUCLEOTIDE SEQUENCE</scope>
</reference>
<dbReference type="EMBL" id="AF222718">
    <property type="protein sequence ID" value="AAF36958.1"/>
    <property type="molecule type" value="Genomic_DNA"/>
</dbReference>
<comment type="similarity">
    <text evidence="1">Belongs to the universal ribosomal protein uS14 family.</text>
</comment>
<evidence type="ECO:0000256" key="1">
    <source>
        <dbReference type="ARBA" id="ARBA00009083"/>
    </source>
</evidence>
<dbReference type="GO" id="GO:0015935">
    <property type="term" value="C:small ribosomal subunit"/>
    <property type="evidence" value="ECO:0007669"/>
    <property type="project" value="TreeGrafter"/>
</dbReference>
<gene>
    <name evidence="4" type="primary">rps14</name>
</gene>
<dbReference type="GeneID" id="801003"/>
<dbReference type="GO" id="GO:0005737">
    <property type="term" value="C:cytoplasm"/>
    <property type="evidence" value="ECO:0007669"/>
    <property type="project" value="UniProtKB-ARBA"/>
</dbReference>
<dbReference type="InterPro" id="IPR001209">
    <property type="entry name" value="Ribosomal_uS14"/>
</dbReference>
<dbReference type="PANTHER" id="PTHR19836:SF19">
    <property type="entry name" value="SMALL RIBOSOMAL SUBUNIT PROTEIN US14M"/>
    <property type="match status" value="1"/>
</dbReference>
<evidence type="ECO:0000256" key="2">
    <source>
        <dbReference type="ARBA" id="ARBA00022980"/>
    </source>
</evidence>
<organism evidence="4">
    <name type="scientific">Synura synuroidea</name>
    <dbReference type="NCBI Taxonomy" id="47573"/>
    <lineage>
        <taxon>Eukaryota</taxon>
        <taxon>Sar</taxon>
        <taxon>Stramenopiles</taxon>
        <taxon>Ochrophyta</taxon>
        <taxon>Synurophyceae</taxon>
        <taxon>Synurales</taxon>
        <taxon>Mallomonadaceae</taxon>
        <taxon>Synura</taxon>
    </lineage>
</organism>
<dbReference type="AlphaFoldDB" id="Q9MG91"/>
<geneLocation type="mitochondrion" evidence="4"/>
<dbReference type="PROSITE" id="PS00527">
    <property type="entry name" value="RIBOSOMAL_S14"/>
    <property type="match status" value="1"/>
</dbReference>
<keyword evidence="2 4" id="KW-0689">Ribosomal protein</keyword>
<dbReference type="RefSeq" id="NP_038192.1">
    <property type="nucleotide sequence ID" value="NC_002174.1"/>
</dbReference>
<protein>
    <submittedName>
        <fullName evidence="4">Ribosomal protein S14</fullName>
    </submittedName>
</protein>
<dbReference type="PANTHER" id="PTHR19836">
    <property type="entry name" value="30S RIBOSOMAL PROTEIN S14"/>
    <property type="match status" value="1"/>
</dbReference>
<keyword evidence="3" id="KW-0687">Ribonucleoprotein</keyword>
<dbReference type="GO" id="GO:0006412">
    <property type="term" value="P:translation"/>
    <property type="evidence" value="ECO:0007669"/>
    <property type="project" value="InterPro"/>
</dbReference>
<accession>Q9MG91</accession>
<name>Q9MG91_9STRA</name>
<keyword evidence="4" id="KW-0496">Mitochondrion</keyword>
<dbReference type="GO" id="GO:0003735">
    <property type="term" value="F:structural constituent of ribosome"/>
    <property type="evidence" value="ECO:0007669"/>
    <property type="project" value="InterPro"/>
</dbReference>
<evidence type="ECO:0000256" key="3">
    <source>
        <dbReference type="ARBA" id="ARBA00023274"/>
    </source>
</evidence>
<dbReference type="Pfam" id="PF00253">
    <property type="entry name" value="Ribosomal_S14"/>
    <property type="match status" value="1"/>
</dbReference>
<proteinExistence type="inferred from homology"/>
<evidence type="ECO:0000313" key="4">
    <source>
        <dbReference type="EMBL" id="AAF36958.1"/>
    </source>
</evidence>